<feature type="transmembrane region" description="Helical" evidence="1">
    <location>
        <begin position="308"/>
        <end position="328"/>
    </location>
</feature>
<feature type="transmembrane region" description="Helical" evidence="1">
    <location>
        <begin position="141"/>
        <end position="158"/>
    </location>
</feature>
<keyword evidence="1" id="KW-0812">Transmembrane</keyword>
<keyword evidence="3" id="KW-1185">Reference proteome</keyword>
<feature type="transmembrane region" description="Helical" evidence="1">
    <location>
        <begin position="111"/>
        <end position="129"/>
    </location>
</feature>
<sequence>MEARRPIAAAWIEAGCWVILLGMFAGLCGRILSYPLNRDENLFVTAAAMVFGNDLYTDLGYNHLPYLAWGLGAIFRLSGTEHFLLTGRIVICLGWLATLLALRLIAFQLSAGFTAFFCAACLFLGNVLLLGSAGMLVSNNLLPIPFALFALAALIRGMDEENPSPVACFIAGLAVSCAIGLKANYIVVAPVVFLATVLAPPTRPAAARFSQASMPLALGGLVGGLPVLVLVFRDPGGFFAHTLRYFTQLQPAYWAASHEPKVVGAAAKVLLAESIWGANTALLAMVGVAGLIALPMMRGAPVRARAMIADWPVVLCLALALLGFVVAFVPSPAFPQYFVPPIPFLILAVIALRARCETIDRPPARALLATLALVAMTGSASRLAPGLIQLARPAAWAPNALHRDLRALAREAGLSPRARAATLTPVLALEAGLAVPREFAAGQFVYRVAPFIPADEAVHYTTTSPRHLEAYLEQSAPEAIVTSGEETLEEPFDTFARSHGYEEFTRRRGGHTLRLFRKPITD</sequence>
<comment type="caution">
    <text evidence="2">The sequence shown here is derived from an EMBL/GenBank/DDBJ whole genome shotgun (WGS) entry which is preliminary data.</text>
</comment>
<keyword evidence="1" id="KW-0472">Membrane</keyword>
<feature type="transmembrane region" description="Helical" evidence="1">
    <location>
        <begin position="7"/>
        <end position="32"/>
    </location>
</feature>
<evidence type="ECO:0000313" key="2">
    <source>
        <dbReference type="EMBL" id="MBH0113714.1"/>
    </source>
</evidence>
<feature type="transmembrane region" description="Helical" evidence="1">
    <location>
        <begin position="334"/>
        <end position="354"/>
    </location>
</feature>
<feature type="transmembrane region" description="Helical" evidence="1">
    <location>
        <begin position="85"/>
        <end position="105"/>
    </location>
</feature>
<dbReference type="AlphaFoldDB" id="A0A931HE51"/>
<feature type="transmembrane region" description="Helical" evidence="1">
    <location>
        <begin position="275"/>
        <end position="296"/>
    </location>
</feature>
<name>A0A931HE51_9SPHN</name>
<proteinExistence type="predicted"/>
<feature type="transmembrane region" description="Helical" evidence="1">
    <location>
        <begin position="170"/>
        <end position="200"/>
    </location>
</feature>
<dbReference type="EMBL" id="JADZGI010000001">
    <property type="protein sequence ID" value="MBH0113714.1"/>
    <property type="molecule type" value="Genomic_DNA"/>
</dbReference>
<feature type="transmembrane region" description="Helical" evidence="1">
    <location>
        <begin position="212"/>
        <end position="232"/>
    </location>
</feature>
<gene>
    <name evidence="2" type="ORF">I5E68_12225</name>
</gene>
<reference evidence="2" key="1">
    <citation type="submission" date="2020-11" db="EMBL/GenBank/DDBJ databases">
        <title>Novosphingobium aureum sp. nov., a marine bacterium isolated from sediment of a salt flat.</title>
        <authorList>
            <person name="Yoo Y."/>
            <person name="Kim J.-J."/>
        </authorList>
    </citation>
    <scope>NUCLEOTIDE SEQUENCE</scope>
    <source>
        <strain evidence="2">YJ-S2-02</strain>
    </source>
</reference>
<protein>
    <submittedName>
        <fullName evidence="2">Uncharacterized protein</fullName>
    </submittedName>
</protein>
<feature type="transmembrane region" description="Helical" evidence="1">
    <location>
        <begin position="59"/>
        <end position="78"/>
    </location>
</feature>
<evidence type="ECO:0000313" key="3">
    <source>
        <dbReference type="Proteomes" id="UP000617634"/>
    </source>
</evidence>
<dbReference type="Proteomes" id="UP000617634">
    <property type="component" value="Unassembled WGS sequence"/>
</dbReference>
<keyword evidence="1" id="KW-1133">Transmembrane helix</keyword>
<organism evidence="2 3">
    <name type="scientific">Novosphingobium aureum</name>
    <dbReference type="NCBI Taxonomy" id="2792964"/>
    <lineage>
        <taxon>Bacteria</taxon>
        <taxon>Pseudomonadati</taxon>
        <taxon>Pseudomonadota</taxon>
        <taxon>Alphaproteobacteria</taxon>
        <taxon>Sphingomonadales</taxon>
        <taxon>Sphingomonadaceae</taxon>
        <taxon>Novosphingobium</taxon>
    </lineage>
</organism>
<dbReference type="RefSeq" id="WP_197164075.1">
    <property type="nucleotide sequence ID" value="NZ_JADZGI010000001.1"/>
</dbReference>
<evidence type="ECO:0000256" key="1">
    <source>
        <dbReference type="SAM" id="Phobius"/>
    </source>
</evidence>
<accession>A0A931HE51</accession>